<dbReference type="PANTHER" id="PTHR43252:SF6">
    <property type="entry name" value="NEGATIVE TRANSCRIPTION REGULATOR PADR"/>
    <property type="match status" value="1"/>
</dbReference>
<evidence type="ECO:0000313" key="2">
    <source>
        <dbReference type="EMBL" id="MDP9820638.1"/>
    </source>
</evidence>
<accession>A0ABT9NJS5</accession>
<dbReference type="InterPro" id="IPR005149">
    <property type="entry name" value="Tscrpt_reg_PadR_N"/>
</dbReference>
<dbReference type="Proteomes" id="UP001240447">
    <property type="component" value="Unassembled WGS sequence"/>
</dbReference>
<reference evidence="2 3" key="1">
    <citation type="submission" date="2023-07" db="EMBL/GenBank/DDBJ databases">
        <title>Sequencing the genomes of 1000 actinobacteria strains.</title>
        <authorList>
            <person name="Klenk H.-P."/>
        </authorList>
    </citation>
    <scope>NUCLEOTIDE SEQUENCE [LARGE SCALE GENOMIC DNA]</scope>
    <source>
        <strain evidence="2 3">GD13</strain>
    </source>
</reference>
<gene>
    <name evidence="2" type="ORF">J2S59_000447</name>
</gene>
<name>A0ABT9NJS5_9ACTN</name>
<dbReference type="RefSeq" id="WP_068120695.1">
    <property type="nucleotide sequence ID" value="NZ_CCXJ01000300.1"/>
</dbReference>
<dbReference type="Gene3D" id="1.10.10.10">
    <property type="entry name" value="Winged helix-like DNA-binding domain superfamily/Winged helix DNA-binding domain"/>
    <property type="match status" value="1"/>
</dbReference>
<protein>
    <submittedName>
        <fullName evidence="2">DNA-binding PadR family transcriptional regulator</fullName>
    </submittedName>
</protein>
<dbReference type="Pfam" id="PF03551">
    <property type="entry name" value="PadR"/>
    <property type="match status" value="1"/>
</dbReference>
<dbReference type="GO" id="GO:0003677">
    <property type="term" value="F:DNA binding"/>
    <property type="evidence" value="ECO:0007669"/>
    <property type="project" value="UniProtKB-KW"/>
</dbReference>
<keyword evidence="2" id="KW-0238">DNA-binding</keyword>
<comment type="caution">
    <text evidence="2">The sequence shown here is derived from an EMBL/GenBank/DDBJ whole genome shotgun (WGS) entry which is preliminary data.</text>
</comment>
<dbReference type="InterPro" id="IPR036390">
    <property type="entry name" value="WH_DNA-bd_sf"/>
</dbReference>
<dbReference type="PANTHER" id="PTHR43252">
    <property type="entry name" value="TRANSCRIPTIONAL REGULATOR YQJI"/>
    <property type="match status" value="1"/>
</dbReference>
<keyword evidence="3" id="KW-1185">Reference proteome</keyword>
<feature type="domain" description="Transcription regulator PadR N-terminal" evidence="1">
    <location>
        <begin position="7"/>
        <end position="80"/>
    </location>
</feature>
<dbReference type="SUPFAM" id="SSF46785">
    <property type="entry name" value="Winged helix' DNA-binding domain"/>
    <property type="match status" value="1"/>
</dbReference>
<dbReference type="InterPro" id="IPR036388">
    <property type="entry name" value="WH-like_DNA-bd_sf"/>
</dbReference>
<organism evidence="2 3">
    <name type="scientific">Nocardioides massiliensis</name>
    <dbReference type="NCBI Taxonomy" id="1325935"/>
    <lineage>
        <taxon>Bacteria</taxon>
        <taxon>Bacillati</taxon>
        <taxon>Actinomycetota</taxon>
        <taxon>Actinomycetes</taxon>
        <taxon>Propionibacteriales</taxon>
        <taxon>Nocardioidaceae</taxon>
        <taxon>Nocardioides</taxon>
    </lineage>
</organism>
<evidence type="ECO:0000259" key="1">
    <source>
        <dbReference type="Pfam" id="PF03551"/>
    </source>
</evidence>
<proteinExistence type="predicted"/>
<dbReference type="EMBL" id="JAUSQM010000001">
    <property type="protein sequence ID" value="MDP9820638.1"/>
    <property type="molecule type" value="Genomic_DNA"/>
</dbReference>
<evidence type="ECO:0000313" key="3">
    <source>
        <dbReference type="Proteomes" id="UP001240447"/>
    </source>
</evidence>
<sequence>MSISHVLLGVLAAGPAHGYDLKREHDARFPGAKELAYGQVYAALQRVERDGLVEIAETVQESGPERTVYALTAAGRTELERWLAEAERAGPYPADELVRKTVTALRLGVDARGYLERQREVHLDRMRELLVAQDATTDPAGRSAIDHAVFHLDADLRWLEAAAARIAQSATTHQGELS</sequence>